<proteinExistence type="predicted"/>
<name>A0AAV5TLW6_9BILA</name>
<comment type="caution">
    <text evidence="1">The sequence shown here is derived from an EMBL/GenBank/DDBJ whole genome shotgun (WGS) entry which is preliminary data.</text>
</comment>
<keyword evidence="2" id="KW-1185">Reference proteome</keyword>
<organism evidence="1 2">
    <name type="scientific">Pristionchus entomophagus</name>
    <dbReference type="NCBI Taxonomy" id="358040"/>
    <lineage>
        <taxon>Eukaryota</taxon>
        <taxon>Metazoa</taxon>
        <taxon>Ecdysozoa</taxon>
        <taxon>Nematoda</taxon>
        <taxon>Chromadorea</taxon>
        <taxon>Rhabditida</taxon>
        <taxon>Rhabditina</taxon>
        <taxon>Diplogasteromorpha</taxon>
        <taxon>Diplogasteroidea</taxon>
        <taxon>Neodiplogasteridae</taxon>
        <taxon>Pristionchus</taxon>
    </lineage>
</organism>
<sequence length="73" mass="8247">MFRKIETLGPSLGMQSYGLSLNKLEQVFLKVGEMTGTVDRTEEVEAALKELIHENDNRRQGPLKVINEMGNEL</sequence>
<dbReference type="EMBL" id="BTSX01000004">
    <property type="protein sequence ID" value="GMS95311.1"/>
    <property type="molecule type" value="Genomic_DNA"/>
</dbReference>
<protein>
    <submittedName>
        <fullName evidence="1">Uncharacterized protein</fullName>
    </submittedName>
</protein>
<accession>A0AAV5TLW6</accession>
<evidence type="ECO:0000313" key="1">
    <source>
        <dbReference type="EMBL" id="GMS95311.1"/>
    </source>
</evidence>
<feature type="non-terminal residue" evidence="1">
    <location>
        <position position="73"/>
    </location>
</feature>
<reference evidence="1" key="1">
    <citation type="submission" date="2023-10" db="EMBL/GenBank/DDBJ databases">
        <title>Genome assembly of Pristionchus species.</title>
        <authorList>
            <person name="Yoshida K."/>
            <person name="Sommer R.J."/>
        </authorList>
    </citation>
    <scope>NUCLEOTIDE SEQUENCE</scope>
    <source>
        <strain evidence="1">RS0144</strain>
    </source>
</reference>
<dbReference type="Proteomes" id="UP001432027">
    <property type="component" value="Unassembled WGS sequence"/>
</dbReference>
<dbReference type="AlphaFoldDB" id="A0AAV5TLW6"/>
<evidence type="ECO:0000313" key="2">
    <source>
        <dbReference type="Proteomes" id="UP001432027"/>
    </source>
</evidence>
<gene>
    <name evidence="1" type="ORF">PENTCL1PPCAC_17486</name>
</gene>